<sequence length="385" mass="42131">MKHILNSIIIISFVFVSIIGCENNSSNSNVLDSKVDKKILWEMGGHLPAQTGMDRNIGTAGLLHGVLEGKYIVVGGGANFPYDSVLNNGARKTYSDIYLLEDKNGSLEVIEHINWENEIGYGASITTKDGVYYLGGSPNSEAADDILFITLQNGKLNIEKIGDLPFTLQNGVAVERNGKLYIAGGAKGNGNSSGLYEYDLTSKEIKELSPIPQESFRQQLVGQILNGNLYVFSGHGDVAYTDGYKYDFDNDTWEKVSDVELNGKALTVAGGNSIKLNEKEMLVMGGVNKEIFDDAVAKLGSLQGRELANFRDHYFRMDPYEFRFNSDILIYNADSDSWRSIGESPFDPNAGAALLLIGNKIYSINGEIKAGVRTDKMFVGTIIAK</sequence>
<reference evidence="3 4" key="1">
    <citation type="journal article" date="2019" name="Anaerobe">
        <title>Brachyspira catarrhinii sp. nov., an anaerobic intestinal spirochaete isolated from vervet monkeys may have been misidentified as Brachyspira aalborgi in previous studies.</title>
        <authorList>
            <person name="Phillips N.D."/>
            <person name="La T."/>
            <person name="Hampson D.J."/>
        </authorList>
    </citation>
    <scope>NUCLEOTIDE SEQUENCE [LARGE SCALE GENOMIC DNA]</scope>
    <source>
        <strain evidence="3 4">Z12</strain>
    </source>
</reference>
<evidence type="ECO:0000256" key="1">
    <source>
        <dbReference type="ARBA" id="ARBA00022737"/>
    </source>
</evidence>
<gene>
    <name evidence="3" type="ORF">EZH24_01075</name>
</gene>
<accession>A0ABY2TU14</accession>
<dbReference type="InterPro" id="IPR056734">
    <property type="entry name" value="NANM"/>
</dbReference>
<keyword evidence="1" id="KW-0677">Repeat</keyword>
<comment type="caution">
    <text evidence="3">The sequence shown here is derived from an EMBL/GenBank/DDBJ whole genome shotgun (WGS) entry which is preliminary data.</text>
</comment>
<dbReference type="PANTHER" id="PTHR47435">
    <property type="entry name" value="KELCH REPEAT PROTEIN (AFU_ORTHOLOGUE AFUA_5G12780)"/>
    <property type="match status" value="1"/>
</dbReference>
<keyword evidence="4" id="KW-1185">Reference proteome</keyword>
<dbReference type="RefSeq" id="WP_137997287.1">
    <property type="nucleotide sequence ID" value="NZ_SJDU01000012.1"/>
</dbReference>
<dbReference type="Proteomes" id="UP000310168">
    <property type="component" value="Unassembled WGS sequence"/>
</dbReference>
<proteinExistence type="predicted"/>
<organism evidence="3 4">
    <name type="scientific">Brachyspira catarrhinii</name>
    <dbReference type="NCBI Taxonomy" id="2528966"/>
    <lineage>
        <taxon>Bacteria</taxon>
        <taxon>Pseudomonadati</taxon>
        <taxon>Spirochaetota</taxon>
        <taxon>Spirochaetia</taxon>
        <taxon>Brachyspirales</taxon>
        <taxon>Brachyspiraceae</taxon>
        <taxon>Brachyspira</taxon>
    </lineage>
</organism>
<name>A0ABY2TU14_9SPIR</name>
<evidence type="ECO:0000313" key="3">
    <source>
        <dbReference type="EMBL" id="TKZ36249.1"/>
    </source>
</evidence>
<keyword evidence="2" id="KW-0408">Iron</keyword>
<dbReference type="PANTHER" id="PTHR47435:SF4">
    <property type="entry name" value="KELCH REPEAT PROTEIN (AFU_ORTHOLOGUE AFUA_5G12780)"/>
    <property type="match status" value="1"/>
</dbReference>
<evidence type="ECO:0000256" key="2">
    <source>
        <dbReference type="ARBA" id="ARBA00023004"/>
    </source>
</evidence>
<dbReference type="InterPro" id="IPR015915">
    <property type="entry name" value="Kelch-typ_b-propeller"/>
</dbReference>
<dbReference type="SUPFAM" id="SSF117281">
    <property type="entry name" value="Kelch motif"/>
    <property type="match status" value="1"/>
</dbReference>
<dbReference type="NCBIfam" id="TIGR03548">
    <property type="entry name" value="mutarot_permut"/>
    <property type="match status" value="1"/>
</dbReference>
<dbReference type="EMBL" id="SJDU01000012">
    <property type="protein sequence ID" value="TKZ36249.1"/>
    <property type="molecule type" value="Genomic_DNA"/>
</dbReference>
<dbReference type="PROSITE" id="PS51257">
    <property type="entry name" value="PROKAR_LIPOPROTEIN"/>
    <property type="match status" value="1"/>
</dbReference>
<dbReference type="Pfam" id="PF24996">
    <property type="entry name" value="NANM"/>
    <property type="match status" value="1"/>
</dbReference>
<dbReference type="Gene3D" id="2.120.10.80">
    <property type="entry name" value="Kelch-type beta propeller"/>
    <property type="match status" value="1"/>
</dbReference>
<dbReference type="InterPro" id="IPR019937">
    <property type="entry name" value="Cycl-permuted_mutarotase"/>
</dbReference>
<protein>
    <submittedName>
        <fullName evidence="3">Cyclically-permuted mutarotase family protein</fullName>
    </submittedName>
</protein>
<evidence type="ECO:0000313" key="4">
    <source>
        <dbReference type="Proteomes" id="UP000310168"/>
    </source>
</evidence>